<dbReference type="InterPro" id="IPR010697">
    <property type="entry name" value="YspA"/>
</dbReference>
<dbReference type="AlphaFoldDB" id="A0A0P0L4K3"/>
<dbReference type="Pfam" id="PF06908">
    <property type="entry name" value="YpsA"/>
    <property type="match status" value="1"/>
</dbReference>
<dbReference type="EMBL" id="CP013020">
    <property type="protein sequence ID" value="ALK82974.1"/>
    <property type="molecule type" value="Genomic_DNA"/>
</dbReference>
<dbReference type="Gene3D" id="3.40.50.450">
    <property type="match status" value="1"/>
</dbReference>
<evidence type="ECO:0008006" key="3">
    <source>
        <dbReference type="Google" id="ProtNLM"/>
    </source>
</evidence>
<organism evidence="1 2">
    <name type="scientific">Phocaeicola vulgatus</name>
    <name type="common">Bacteroides vulgatus</name>
    <dbReference type="NCBI Taxonomy" id="821"/>
    <lineage>
        <taxon>Bacteria</taxon>
        <taxon>Pseudomonadati</taxon>
        <taxon>Bacteroidota</taxon>
        <taxon>Bacteroidia</taxon>
        <taxon>Bacteroidales</taxon>
        <taxon>Bacteroidaceae</taxon>
        <taxon>Phocaeicola</taxon>
    </lineage>
</organism>
<proteinExistence type="predicted"/>
<name>A0A0P0L4K3_PHOVU</name>
<evidence type="ECO:0000313" key="2">
    <source>
        <dbReference type="Proteomes" id="UP000061587"/>
    </source>
</evidence>
<evidence type="ECO:0000313" key="1">
    <source>
        <dbReference type="EMBL" id="ALK82974.1"/>
    </source>
</evidence>
<dbReference type="InterPro" id="IPR024356">
    <property type="entry name" value="DUF3873"/>
</dbReference>
<protein>
    <recommendedName>
        <fullName evidence="3">DUF1273 family protein</fullName>
    </recommendedName>
</protein>
<dbReference type="PANTHER" id="PTHR38440">
    <property type="entry name" value="UPF0398 PROTEIN YPSA"/>
    <property type="match status" value="1"/>
</dbReference>
<accession>A0A0P0L4K3</accession>
<dbReference type="PANTHER" id="PTHR38440:SF1">
    <property type="entry name" value="UPF0398 PROTEIN SPR0331"/>
    <property type="match status" value="1"/>
</dbReference>
<gene>
    <name evidence="1" type="ORF">BvMPK_0335</name>
</gene>
<dbReference type="Pfam" id="PF12989">
    <property type="entry name" value="DUF3873"/>
    <property type="match status" value="1"/>
</dbReference>
<dbReference type="Proteomes" id="UP000061587">
    <property type="component" value="Chromosome"/>
</dbReference>
<sequence>MGSGDLLFHHHRRAVLRLIFCRTPVLFRGTVHSRPCLAFVCGYRFCADNHSFNLLKYTNMETKTFIKSGAAETRLFGEETYVQCCLGAFRGEIYFDYKYRHTNGQEFTTLRRTLVQCRAERDFWLREKTVSFSGHRAERMTRNSPNTQKRLIDIGFDTYTAITELCKRDYHTFLSGMANGFDLIAAEEVLNAKKTFPYIQLKCVLPFKGQADRYTQADKQRYNAILSQADEVILLQDEYSDRCFLRRNNYLLDNSAYLVVFYDSTPTGGTAYTLRHAIERKIQFQNVCYNRK</sequence>
<dbReference type="PATRIC" id="fig|821.40.peg.400"/>
<reference evidence="2" key="1">
    <citation type="submission" date="2015-10" db="EMBL/GenBank/DDBJ databases">
        <title>Extensive mobilome-driven genome diversification in gut-associated Bacteroides vulgatus mpk.</title>
        <authorList>
            <person name="Beier S."/>
            <person name="Lange A."/>
            <person name="Huson D.H."/>
            <person name="Frick J.-S."/>
            <person name="Autenrieth I.B."/>
        </authorList>
    </citation>
    <scope>NUCLEOTIDE SEQUENCE [LARGE SCALE GENOMIC DNA]</scope>
    <source>
        <strain evidence="2">mpk</strain>
    </source>
</reference>
<reference evidence="1 2" key="2">
    <citation type="journal article" date="2016" name="Genome Biol. Evol.">
        <title>Extensive mobilome-driven genome diversification in mouse gut-associated Bacteroides vulgatus mpk.</title>
        <authorList>
            <person name="Lange A."/>
            <person name="Beier S."/>
            <person name="Steimle A."/>
            <person name="Autenrieth I.B."/>
            <person name="Huson D.H."/>
            <person name="Frick J.S."/>
        </authorList>
    </citation>
    <scope>NUCLEOTIDE SEQUENCE [LARGE SCALE GENOMIC DNA]</scope>
    <source>
        <strain evidence="2">mpk</strain>
    </source>
</reference>
<dbReference type="SUPFAM" id="SSF102405">
    <property type="entry name" value="MCP/YpsA-like"/>
    <property type="match status" value="1"/>
</dbReference>